<gene>
    <name evidence="2" type="ORF">BDA96_10G159000</name>
</gene>
<dbReference type="AlphaFoldDB" id="A0A921Q496"/>
<reference evidence="2" key="2">
    <citation type="submission" date="2020-10" db="EMBL/GenBank/DDBJ databases">
        <authorList>
            <person name="Cooper E.A."/>
            <person name="Brenton Z.W."/>
            <person name="Flinn B.S."/>
            <person name="Jenkins J."/>
            <person name="Shu S."/>
            <person name="Flowers D."/>
            <person name="Luo F."/>
            <person name="Wang Y."/>
            <person name="Xia P."/>
            <person name="Barry K."/>
            <person name="Daum C."/>
            <person name="Lipzen A."/>
            <person name="Yoshinaga Y."/>
            <person name="Schmutz J."/>
            <person name="Saski C."/>
            <person name="Vermerris W."/>
            <person name="Kresovich S."/>
        </authorList>
    </citation>
    <scope>NUCLEOTIDE SEQUENCE</scope>
</reference>
<evidence type="ECO:0000256" key="1">
    <source>
        <dbReference type="SAM" id="MobiDB-lite"/>
    </source>
</evidence>
<name>A0A921Q496_SORBI</name>
<feature type="compositionally biased region" description="Basic and acidic residues" evidence="1">
    <location>
        <begin position="86"/>
        <end position="96"/>
    </location>
</feature>
<feature type="region of interest" description="Disordered" evidence="1">
    <location>
        <begin position="74"/>
        <end position="124"/>
    </location>
</feature>
<comment type="caution">
    <text evidence="2">The sequence shown here is derived from an EMBL/GenBank/DDBJ whole genome shotgun (WGS) entry which is preliminary data.</text>
</comment>
<proteinExistence type="predicted"/>
<dbReference type="EMBL" id="CM027689">
    <property type="protein sequence ID" value="KAG0514080.1"/>
    <property type="molecule type" value="Genomic_DNA"/>
</dbReference>
<protein>
    <submittedName>
        <fullName evidence="2">Uncharacterized protein</fullName>
    </submittedName>
</protein>
<accession>A0A921Q496</accession>
<evidence type="ECO:0000313" key="3">
    <source>
        <dbReference type="Proteomes" id="UP000807115"/>
    </source>
</evidence>
<sequence length="295" mass="31986">MWKARGRLATWFGGRDPQLTFGVGVRAVEHGREYGEGLHTYFLSAEISTALVLLLCPRTGSSTAAGVKLLGGDPNGVGEQRCQPRMRIDGKGEGTGESHGLLEGSVERSGKKSRANRDLAPGRSPAFLRREVEDGWGRCQAGPDVSVGGRKGKDAGLAWAVLLVAQTIYSPTVGINIISKATAEELCPNESLIPSHKLLRTPSGVTLESYGVIRTIMLRIRGFEYFLDFHIYDIPNTSLLIGVPLGTIFQERPKQSLLNLKLGNSTIHVSLARSHNAIVEPKPKEDPIEEVLVNL</sequence>
<dbReference type="Proteomes" id="UP000807115">
    <property type="component" value="Chromosome 10"/>
</dbReference>
<organism evidence="2 3">
    <name type="scientific">Sorghum bicolor</name>
    <name type="common">Sorghum</name>
    <name type="synonym">Sorghum vulgare</name>
    <dbReference type="NCBI Taxonomy" id="4558"/>
    <lineage>
        <taxon>Eukaryota</taxon>
        <taxon>Viridiplantae</taxon>
        <taxon>Streptophyta</taxon>
        <taxon>Embryophyta</taxon>
        <taxon>Tracheophyta</taxon>
        <taxon>Spermatophyta</taxon>
        <taxon>Magnoliopsida</taxon>
        <taxon>Liliopsida</taxon>
        <taxon>Poales</taxon>
        <taxon>Poaceae</taxon>
        <taxon>PACMAD clade</taxon>
        <taxon>Panicoideae</taxon>
        <taxon>Andropogonodae</taxon>
        <taxon>Andropogoneae</taxon>
        <taxon>Sorghinae</taxon>
        <taxon>Sorghum</taxon>
    </lineage>
</organism>
<evidence type="ECO:0000313" key="2">
    <source>
        <dbReference type="EMBL" id="KAG0514080.1"/>
    </source>
</evidence>
<reference evidence="2" key="1">
    <citation type="journal article" date="2019" name="BMC Genomics">
        <title>A new reference genome for Sorghum bicolor reveals high levels of sequence similarity between sweet and grain genotypes: implications for the genetics of sugar metabolism.</title>
        <authorList>
            <person name="Cooper E.A."/>
            <person name="Brenton Z.W."/>
            <person name="Flinn B.S."/>
            <person name="Jenkins J."/>
            <person name="Shu S."/>
            <person name="Flowers D."/>
            <person name="Luo F."/>
            <person name="Wang Y."/>
            <person name="Xia P."/>
            <person name="Barry K."/>
            <person name="Daum C."/>
            <person name="Lipzen A."/>
            <person name="Yoshinaga Y."/>
            <person name="Schmutz J."/>
            <person name="Saski C."/>
            <person name="Vermerris W."/>
            <person name="Kresovich S."/>
        </authorList>
    </citation>
    <scope>NUCLEOTIDE SEQUENCE</scope>
</reference>